<dbReference type="OrthoDB" id="9799367at2"/>
<dbReference type="PANTHER" id="PTHR46825">
    <property type="entry name" value="D-ALANYL-D-ALANINE-CARBOXYPEPTIDASE/ENDOPEPTIDASE AMPH"/>
    <property type="match status" value="1"/>
</dbReference>
<dbReference type="Gene3D" id="3.40.710.10">
    <property type="entry name" value="DD-peptidase/beta-lactamase superfamily"/>
    <property type="match status" value="1"/>
</dbReference>
<dbReference type="Pfam" id="PF00144">
    <property type="entry name" value="Beta-lactamase"/>
    <property type="match status" value="1"/>
</dbReference>
<dbReference type="AlphaFoldDB" id="A0A5S3WH46"/>
<dbReference type="RefSeq" id="WP_138552039.1">
    <property type="nucleotide sequence ID" value="NZ_PNCH01000032.1"/>
</dbReference>
<name>A0A5S3WH46_9GAMM</name>
<feature type="domain" description="Beta-lactamase-related" evidence="1">
    <location>
        <begin position="32"/>
        <end position="388"/>
    </location>
</feature>
<dbReference type="PANTHER" id="PTHR46825:SF9">
    <property type="entry name" value="BETA-LACTAMASE-RELATED DOMAIN-CONTAINING PROTEIN"/>
    <property type="match status" value="1"/>
</dbReference>
<sequence length="411" mass="46020">MKKLFIAVLLLPVFWILLPKQEAISQDKKTFSEYIKAVMEEAAIPGLAIAKIDNGEATLHTFGFADVTQNRPVTQDTLFNIASISKPIMGVVLLKLVEQGKLELDRDINDYLPFKVDNPKLENETITLRYLVTHTSGIADYYDVNSFTANRDPETTLEAHLKSLLTPGGHLYEQGAYYLDHQPGTHRKYSNLASALAGYLVEATTGESLAQYSVDHLFKPLGMDKTRWRLEGLSFAEIAVPYEVESCIPYTPVCGDFESPKLNYVINEYFNPPIAFKRFVSQPHYGNPQYPDGGVRTSIKELSLFLTQLLKNQTITGEPLLSAAIFQQMISIQAPETVSKGQRFFWRDNSMGLIGHMGSDPGVFAAMYFDPSKKDGFIILMNRGLDTKSGSAMKSIAVRLMNQESDVRELH</sequence>
<dbReference type="InterPro" id="IPR050491">
    <property type="entry name" value="AmpC-like"/>
</dbReference>
<reference evidence="2 3" key="1">
    <citation type="submission" date="2018-01" db="EMBL/GenBank/DDBJ databases">
        <authorList>
            <person name="Paulsen S."/>
            <person name="Gram L.K."/>
        </authorList>
    </citation>
    <scope>NUCLEOTIDE SEQUENCE [LARGE SCALE GENOMIC DNA]</scope>
    <source>
        <strain evidence="2 3">S2676</strain>
    </source>
</reference>
<evidence type="ECO:0000313" key="2">
    <source>
        <dbReference type="EMBL" id="TMP26465.1"/>
    </source>
</evidence>
<proteinExistence type="predicted"/>
<dbReference type="InterPro" id="IPR012338">
    <property type="entry name" value="Beta-lactam/transpept-like"/>
</dbReference>
<reference evidence="3" key="2">
    <citation type="submission" date="2019-06" db="EMBL/GenBank/DDBJ databases">
        <title>Co-occurence of chitin degradation, pigmentation and bioactivity in marine Pseudoalteromonas.</title>
        <authorList>
            <person name="Sonnenschein E.C."/>
            <person name="Bech P.K."/>
        </authorList>
    </citation>
    <scope>NUCLEOTIDE SEQUENCE [LARGE SCALE GENOMIC DNA]</scope>
    <source>
        <strain evidence="3">S2676</strain>
    </source>
</reference>
<dbReference type="Proteomes" id="UP000310249">
    <property type="component" value="Unassembled WGS sequence"/>
</dbReference>
<evidence type="ECO:0000313" key="3">
    <source>
        <dbReference type="Proteomes" id="UP000310249"/>
    </source>
</evidence>
<dbReference type="SUPFAM" id="SSF56601">
    <property type="entry name" value="beta-lactamase/transpeptidase-like"/>
    <property type="match status" value="1"/>
</dbReference>
<organism evidence="2 3">
    <name type="scientific">Pseudoalteromonas rubra</name>
    <dbReference type="NCBI Taxonomy" id="43658"/>
    <lineage>
        <taxon>Bacteria</taxon>
        <taxon>Pseudomonadati</taxon>
        <taxon>Pseudomonadota</taxon>
        <taxon>Gammaproteobacteria</taxon>
        <taxon>Alteromonadales</taxon>
        <taxon>Pseudoalteromonadaceae</taxon>
        <taxon>Pseudoalteromonas</taxon>
    </lineage>
</organism>
<dbReference type="InterPro" id="IPR001466">
    <property type="entry name" value="Beta-lactam-related"/>
</dbReference>
<protein>
    <recommendedName>
        <fullName evidence="1">Beta-lactamase-related domain-containing protein</fullName>
    </recommendedName>
</protein>
<comment type="caution">
    <text evidence="2">The sequence shown here is derived from an EMBL/GenBank/DDBJ whole genome shotgun (WGS) entry which is preliminary data.</text>
</comment>
<evidence type="ECO:0000259" key="1">
    <source>
        <dbReference type="Pfam" id="PF00144"/>
    </source>
</evidence>
<gene>
    <name evidence="2" type="ORF">CWB99_19070</name>
</gene>
<accession>A0A5S3WH46</accession>
<dbReference type="EMBL" id="PNCI01000046">
    <property type="protein sequence ID" value="TMP26465.1"/>
    <property type="molecule type" value="Genomic_DNA"/>
</dbReference>